<keyword evidence="7" id="KW-1185">Reference proteome</keyword>
<dbReference type="FunFam" id="3.30.420.140:FF:000008">
    <property type="entry name" value="Putative pre-16S rRNA nuclease"/>
    <property type="match status" value="1"/>
</dbReference>
<dbReference type="OrthoDB" id="10261669at2759"/>
<gene>
    <name evidence="6" type="ORF">E3N88_42534</name>
</gene>
<dbReference type="PANTHER" id="PTHR33317:SF1">
    <property type="entry name" value="POLYNUCLEOTIDYL TRANSFERASE, RIBONUCLEASE H-LIKE SUPERFAMILY PROTEIN"/>
    <property type="match status" value="1"/>
</dbReference>
<dbReference type="SUPFAM" id="SSF53098">
    <property type="entry name" value="Ribonuclease H-like"/>
    <property type="match status" value="2"/>
</dbReference>
<evidence type="ECO:0000313" key="6">
    <source>
        <dbReference type="EMBL" id="KAD1625204.1"/>
    </source>
</evidence>
<dbReference type="GO" id="GO:0004523">
    <property type="term" value="F:RNA-DNA hybrid ribonuclease activity"/>
    <property type="evidence" value="ECO:0007669"/>
    <property type="project" value="InterPro"/>
</dbReference>
<evidence type="ECO:0000256" key="4">
    <source>
        <dbReference type="ARBA" id="ARBA00022801"/>
    </source>
</evidence>
<dbReference type="Pfam" id="PF13456">
    <property type="entry name" value="RVT_3"/>
    <property type="match status" value="1"/>
</dbReference>
<evidence type="ECO:0000256" key="2">
    <source>
        <dbReference type="ARBA" id="ARBA00022517"/>
    </source>
</evidence>
<evidence type="ECO:0000256" key="1">
    <source>
        <dbReference type="ARBA" id="ARBA00022490"/>
    </source>
</evidence>
<dbReference type="AlphaFoldDB" id="A0A5N6LHH0"/>
<dbReference type="GO" id="GO:0003676">
    <property type="term" value="F:nucleic acid binding"/>
    <property type="evidence" value="ECO:0007669"/>
    <property type="project" value="InterPro"/>
</dbReference>
<organism evidence="6 7">
    <name type="scientific">Mikania micrantha</name>
    <name type="common">bitter vine</name>
    <dbReference type="NCBI Taxonomy" id="192012"/>
    <lineage>
        <taxon>Eukaryota</taxon>
        <taxon>Viridiplantae</taxon>
        <taxon>Streptophyta</taxon>
        <taxon>Embryophyta</taxon>
        <taxon>Tracheophyta</taxon>
        <taxon>Spermatophyta</taxon>
        <taxon>Magnoliopsida</taxon>
        <taxon>eudicotyledons</taxon>
        <taxon>Gunneridae</taxon>
        <taxon>Pentapetalae</taxon>
        <taxon>asterids</taxon>
        <taxon>campanulids</taxon>
        <taxon>Asterales</taxon>
        <taxon>Asteraceae</taxon>
        <taxon>Asteroideae</taxon>
        <taxon>Heliantheae alliance</taxon>
        <taxon>Eupatorieae</taxon>
        <taxon>Mikania</taxon>
    </lineage>
</organism>
<dbReference type="GO" id="GO:0000967">
    <property type="term" value="P:rRNA 5'-end processing"/>
    <property type="evidence" value="ECO:0007669"/>
    <property type="project" value="TreeGrafter"/>
</dbReference>
<dbReference type="InterPro" id="IPR037027">
    <property type="entry name" value="YqgF/RNaseH-like_dom_sf"/>
</dbReference>
<evidence type="ECO:0000259" key="5">
    <source>
        <dbReference type="SMART" id="SM00732"/>
    </source>
</evidence>
<keyword evidence="3" id="KW-0540">Nuclease</keyword>
<feature type="domain" description="YqgF/RNase H-like" evidence="5">
    <location>
        <begin position="22"/>
        <end position="127"/>
    </location>
</feature>
<accession>A0A5N6LHH0</accession>
<name>A0A5N6LHH0_9ASTR</name>
<dbReference type="InterPro" id="IPR005227">
    <property type="entry name" value="YqgF"/>
</dbReference>
<dbReference type="InterPro" id="IPR002156">
    <property type="entry name" value="RNaseH_domain"/>
</dbReference>
<dbReference type="EMBL" id="SZYD01000628">
    <property type="protein sequence ID" value="KAD1625204.1"/>
    <property type="molecule type" value="Genomic_DNA"/>
</dbReference>
<protein>
    <recommendedName>
        <fullName evidence="5">YqgF/RNase H-like domain-containing protein</fullName>
    </recommendedName>
</protein>
<evidence type="ECO:0000256" key="3">
    <source>
        <dbReference type="ARBA" id="ARBA00022722"/>
    </source>
</evidence>
<dbReference type="CDD" id="cd06222">
    <property type="entry name" value="RNase_H_like"/>
    <property type="match status" value="1"/>
</dbReference>
<dbReference type="PANTHER" id="PTHR33317">
    <property type="entry name" value="POLYNUCLEOTIDYL TRANSFERASE, RIBONUCLEASE H-LIKE SUPERFAMILY PROTEIN"/>
    <property type="match status" value="1"/>
</dbReference>
<dbReference type="Pfam" id="PF03652">
    <property type="entry name" value="RuvX"/>
    <property type="match status" value="1"/>
</dbReference>
<dbReference type="CDD" id="cd16964">
    <property type="entry name" value="YqgF"/>
    <property type="match status" value="1"/>
</dbReference>
<dbReference type="InterPro" id="IPR006641">
    <property type="entry name" value="YqgF/RNaseH-like_dom"/>
</dbReference>
<reference evidence="6 7" key="1">
    <citation type="submission" date="2019-05" db="EMBL/GenBank/DDBJ databases">
        <title>Mikania micrantha, genome provides insights into the molecular mechanism of rapid growth.</title>
        <authorList>
            <person name="Liu B."/>
        </authorList>
    </citation>
    <scope>NUCLEOTIDE SEQUENCE [LARGE SCALE GENOMIC DNA]</scope>
    <source>
        <strain evidence="6">NLD-2019</strain>
        <tissue evidence="6">Leaf</tissue>
    </source>
</reference>
<dbReference type="Gene3D" id="3.30.420.140">
    <property type="entry name" value="YqgF/RNase H-like domain"/>
    <property type="match status" value="1"/>
</dbReference>
<evidence type="ECO:0000313" key="7">
    <source>
        <dbReference type="Proteomes" id="UP000326396"/>
    </source>
</evidence>
<dbReference type="InterPro" id="IPR044730">
    <property type="entry name" value="RNase_H-like_dom_plant"/>
</dbReference>
<dbReference type="InterPro" id="IPR012337">
    <property type="entry name" value="RNaseH-like_sf"/>
</dbReference>
<sequence>MKFVKPLNLYQDLQKLCAVDRGRFLGLDVGDKYVGLAVSDFDNRVASPLSVLVRKKNNIGLMALDFQNLISKLSVSAFIVGYPYGKMQKNSQNAIHVQGFVDDLCKTGKLEDVKYTLWNECYTTKNVELLLKPLKLHPVEAKTSSDKFAAVAILQNGYGGILRDENGFWNRGFMGHLQSGKKRIDVELWAFIKGIELIDILRLQNTTMEIDSLSVFDVLENPELSTRSSFMKEKISDCHKLIKKNGINLTFITPEHNKCANFLANLAMEDDDDDYDGYEDVLDPPPGIEFHIMAGQGQCDP</sequence>
<comment type="caution">
    <text evidence="6">The sequence shown here is derived from an EMBL/GenBank/DDBJ whole genome shotgun (WGS) entry which is preliminary data.</text>
</comment>
<dbReference type="HAMAP" id="MF_00651">
    <property type="entry name" value="Nuclease_YqgF"/>
    <property type="match status" value="1"/>
</dbReference>
<dbReference type="SMART" id="SM00732">
    <property type="entry name" value="YqgFc"/>
    <property type="match status" value="1"/>
</dbReference>
<proteinExistence type="inferred from homology"/>
<dbReference type="InterPro" id="IPR036397">
    <property type="entry name" value="RNaseH_sf"/>
</dbReference>
<dbReference type="Gene3D" id="3.30.420.10">
    <property type="entry name" value="Ribonuclease H-like superfamily/Ribonuclease H"/>
    <property type="match status" value="1"/>
</dbReference>
<keyword evidence="1" id="KW-0963">Cytoplasm</keyword>
<keyword evidence="2" id="KW-0690">Ribosome biogenesis</keyword>
<keyword evidence="4" id="KW-0378">Hydrolase</keyword>
<dbReference type="Proteomes" id="UP000326396">
    <property type="component" value="Unassembled WGS sequence"/>
</dbReference>